<dbReference type="InterPro" id="IPR000485">
    <property type="entry name" value="AsnC-type_HTH_dom"/>
</dbReference>
<proteinExistence type="predicted"/>
<dbReference type="Pfam" id="PF01037">
    <property type="entry name" value="AsnC_trans_reg"/>
    <property type="match status" value="1"/>
</dbReference>
<dbReference type="SUPFAM" id="SSF54909">
    <property type="entry name" value="Dimeric alpha+beta barrel"/>
    <property type="match status" value="1"/>
</dbReference>
<dbReference type="InterPro" id="IPR036388">
    <property type="entry name" value="WH-like_DNA-bd_sf"/>
</dbReference>
<protein>
    <submittedName>
        <fullName evidence="5">Lrp/AsnC family transcriptional regulator</fullName>
    </submittedName>
</protein>
<dbReference type="Gene3D" id="1.10.10.10">
    <property type="entry name" value="Winged helix-like DNA-binding domain superfamily/Winged helix DNA-binding domain"/>
    <property type="match status" value="1"/>
</dbReference>
<dbReference type="OrthoDB" id="9800326at2"/>
<evidence type="ECO:0000256" key="1">
    <source>
        <dbReference type="ARBA" id="ARBA00023015"/>
    </source>
</evidence>
<dbReference type="PANTHER" id="PTHR30154:SF34">
    <property type="entry name" value="TRANSCRIPTIONAL REGULATOR AZLB"/>
    <property type="match status" value="1"/>
</dbReference>
<evidence type="ECO:0000313" key="5">
    <source>
        <dbReference type="EMBL" id="TGN24257.1"/>
    </source>
</evidence>
<comment type="caution">
    <text evidence="5">The sequence shown here is derived from an EMBL/GenBank/DDBJ whole genome shotgun (WGS) entry which is preliminary data.</text>
</comment>
<dbReference type="PANTHER" id="PTHR30154">
    <property type="entry name" value="LEUCINE-RESPONSIVE REGULATORY PROTEIN"/>
    <property type="match status" value="1"/>
</dbReference>
<evidence type="ECO:0000313" key="6">
    <source>
        <dbReference type="Proteomes" id="UP000297998"/>
    </source>
</evidence>
<dbReference type="CDD" id="cd00090">
    <property type="entry name" value="HTH_ARSR"/>
    <property type="match status" value="1"/>
</dbReference>
<evidence type="ECO:0000256" key="3">
    <source>
        <dbReference type="ARBA" id="ARBA00023163"/>
    </source>
</evidence>
<gene>
    <name evidence="5" type="ORF">E4J94_13490</name>
</gene>
<dbReference type="AlphaFoldDB" id="A0A4Z1B9Q2"/>
<dbReference type="GO" id="GO:0043565">
    <property type="term" value="F:sequence-specific DNA binding"/>
    <property type="evidence" value="ECO:0007669"/>
    <property type="project" value="InterPro"/>
</dbReference>
<evidence type="ECO:0000256" key="2">
    <source>
        <dbReference type="ARBA" id="ARBA00023125"/>
    </source>
</evidence>
<dbReference type="GO" id="GO:0043200">
    <property type="term" value="P:response to amino acid"/>
    <property type="evidence" value="ECO:0007669"/>
    <property type="project" value="TreeGrafter"/>
</dbReference>
<organism evidence="5 6">
    <name type="scientific">Empedobacter tilapiae</name>
    <dbReference type="NCBI Taxonomy" id="2491114"/>
    <lineage>
        <taxon>Bacteria</taxon>
        <taxon>Pseudomonadati</taxon>
        <taxon>Bacteroidota</taxon>
        <taxon>Flavobacteriia</taxon>
        <taxon>Flavobacteriales</taxon>
        <taxon>Weeksellaceae</taxon>
        <taxon>Empedobacter</taxon>
    </lineage>
</organism>
<reference evidence="5 6" key="1">
    <citation type="submission" date="2019-03" db="EMBL/GenBank/DDBJ databases">
        <title>Empedobacter tilapiae sp. nov., isolated from an intestine of Nile tilapia Oreochromis niloticus.</title>
        <authorList>
            <person name="Kim Y.-O."/>
            <person name="Yoon J.-H."/>
        </authorList>
    </citation>
    <scope>NUCLEOTIDE SEQUENCE [LARGE SCALE GENOMIC DNA]</scope>
    <source>
        <strain evidence="5 6">MRS2</strain>
    </source>
</reference>
<dbReference type="SMART" id="SM00344">
    <property type="entry name" value="HTH_ASNC"/>
    <property type="match status" value="1"/>
</dbReference>
<evidence type="ECO:0000259" key="4">
    <source>
        <dbReference type="PROSITE" id="PS50956"/>
    </source>
</evidence>
<dbReference type="Pfam" id="PF13404">
    <property type="entry name" value="HTH_AsnC-type"/>
    <property type="match status" value="1"/>
</dbReference>
<dbReference type="SUPFAM" id="SSF46785">
    <property type="entry name" value="Winged helix' DNA-binding domain"/>
    <property type="match status" value="1"/>
</dbReference>
<feature type="domain" description="HTH asnC-type" evidence="4">
    <location>
        <begin position="3"/>
        <end position="64"/>
    </location>
</feature>
<dbReference type="PROSITE" id="PS50956">
    <property type="entry name" value="HTH_ASNC_2"/>
    <property type="match status" value="1"/>
</dbReference>
<dbReference type="GO" id="GO:0006355">
    <property type="term" value="P:regulation of DNA-templated transcription"/>
    <property type="evidence" value="ECO:0007669"/>
    <property type="project" value="UniProtKB-ARBA"/>
</dbReference>
<keyword evidence="3" id="KW-0804">Transcription</keyword>
<dbReference type="InterPro" id="IPR019887">
    <property type="entry name" value="Tscrpt_reg_AsnC/Lrp_C"/>
</dbReference>
<keyword evidence="1" id="KW-0805">Transcription regulation</keyword>
<accession>A0A4Z1B9Q2</accession>
<dbReference type="PRINTS" id="PR00033">
    <property type="entry name" value="HTHASNC"/>
</dbReference>
<dbReference type="EMBL" id="SRPE01000010">
    <property type="protein sequence ID" value="TGN24257.1"/>
    <property type="molecule type" value="Genomic_DNA"/>
</dbReference>
<dbReference type="InterPro" id="IPR019888">
    <property type="entry name" value="Tscrpt_reg_AsnC-like"/>
</dbReference>
<sequence length="158" mass="18444">MDLDQFDIQIFEILQQDNMTSQRDIGDKIGLSAAAVQRRIKKMREEKVITADISVINPEEVASQILLFVEIELDTDKIEFIDEIKSTFSKIPQIQQCYYVTGEVDFVLVMVVNNMREYESLTRKLFFSNSNIRRFKTFVNMHTVKTGLQIPLPKKDFK</sequence>
<dbReference type="InterPro" id="IPR011991">
    <property type="entry name" value="ArsR-like_HTH"/>
</dbReference>
<dbReference type="RefSeq" id="WP_135836327.1">
    <property type="nucleotide sequence ID" value="NZ_SRPE01000010.1"/>
</dbReference>
<dbReference type="GO" id="GO:0005829">
    <property type="term" value="C:cytosol"/>
    <property type="evidence" value="ECO:0007669"/>
    <property type="project" value="TreeGrafter"/>
</dbReference>
<dbReference type="InterPro" id="IPR036390">
    <property type="entry name" value="WH_DNA-bd_sf"/>
</dbReference>
<name>A0A4Z1B9Q2_9FLAO</name>
<dbReference type="Gene3D" id="3.30.70.920">
    <property type="match status" value="1"/>
</dbReference>
<dbReference type="Proteomes" id="UP000297998">
    <property type="component" value="Unassembled WGS sequence"/>
</dbReference>
<dbReference type="InterPro" id="IPR011008">
    <property type="entry name" value="Dimeric_a/b-barrel"/>
</dbReference>
<keyword evidence="6" id="KW-1185">Reference proteome</keyword>
<keyword evidence="2" id="KW-0238">DNA-binding</keyword>